<feature type="transmembrane region" description="Helical" evidence="6">
    <location>
        <begin position="31"/>
        <end position="53"/>
    </location>
</feature>
<comment type="similarity">
    <text evidence="5 6">Belongs to the anion channel-forming bestrophin (TC 1.A.46) family. Calcium-sensitive chloride channel subfamily.</text>
</comment>
<sequence length="60" mass="6878">MTVSYQYDVASSTSGGFTRLLFKWKGSLYKLIYRELLLFLLIFAAVKCIYLFALGKDEQG</sequence>
<evidence type="ECO:0000256" key="3">
    <source>
        <dbReference type="ARBA" id="ARBA00022989"/>
    </source>
</evidence>
<gene>
    <name evidence="7" type="ORF">Pcinc_033750</name>
</gene>
<dbReference type="Pfam" id="PF01062">
    <property type="entry name" value="Bestrophin"/>
    <property type="match status" value="1"/>
</dbReference>
<keyword evidence="8" id="KW-1185">Reference proteome</keyword>
<dbReference type="Proteomes" id="UP001286313">
    <property type="component" value="Unassembled WGS sequence"/>
</dbReference>
<keyword evidence="6" id="KW-0406">Ion transport</keyword>
<dbReference type="PANTHER" id="PTHR10736">
    <property type="entry name" value="BESTROPHIN"/>
    <property type="match status" value="1"/>
</dbReference>
<evidence type="ECO:0000256" key="4">
    <source>
        <dbReference type="ARBA" id="ARBA00023136"/>
    </source>
</evidence>
<accession>A0AAE1ERS2</accession>
<keyword evidence="6" id="KW-0868">Chloride</keyword>
<evidence type="ECO:0000256" key="1">
    <source>
        <dbReference type="ARBA" id="ARBA00004370"/>
    </source>
</evidence>
<keyword evidence="6" id="KW-0869">Chloride channel</keyword>
<comment type="function">
    <text evidence="6">Forms chloride channels.</text>
</comment>
<comment type="caution">
    <text evidence="6">Lacks conserved residue(s) required for the propagation of feature annotation.</text>
</comment>
<keyword evidence="6" id="KW-0407">Ion channel</keyword>
<keyword evidence="3 6" id="KW-1133">Transmembrane helix</keyword>
<evidence type="ECO:0000256" key="5">
    <source>
        <dbReference type="ARBA" id="ARBA00034769"/>
    </source>
</evidence>
<keyword evidence="6" id="KW-0813">Transport</keyword>
<protein>
    <recommendedName>
        <fullName evidence="6">Bestrophin homolog</fullName>
    </recommendedName>
</protein>
<evidence type="ECO:0000256" key="2">
    <source>
        <dbReference type="ARBA" id="ARBA00022692"/>
    </source>
</evidence>
<dbReference type="GO" id="GO:0005886">
    <property type="term" value="C:plasma membrane"/>
    <property type="evidence" value="ECO:0007669"/>
    <property type="project" value="UniProtKB-SubCell"/>
</dbReference>
<evidence type="ECO:0000313" key="8">
    <source>
        <dbReference type="Proteomes" id="UP001286313"/>
    </source>
</evidence>
<comment type="subcellular location">
    <subcellularLocation>
        <location evidence="6">Cell membrane</location>
        <topology evidence="6">Multi-pass membrane protein</topology>
    </subcellularLocation>
    <subcellularLocation>
        <location evidence="1">Membrane</location>
    </subcellularLocation>
</comment>
<dbReference type="GO" id="GO:0034707">
    <property type="term" value="C:chloride channel complex"/>
    <property type="evidence" value="ECO:0007669"/>
    <property type="project" value="UniProtKB-KW"/>
</dbReference>
<proteinExistence type="inferred from homology"/>
<dbReference type="GO" id="GO:0005254">
    <property type="term" value="F:chloride channel activity"/>
    <property type="evidence" value="ECO:0007669"/>
    <property type="project" value="UniProtKB-KW"/>
</dbReference>
<dbReference type="InterPro" id="IPR000615">
    <property type="entry name" value="Bestrophin"/>
</dbReference>
<dbReference type="AlphaFoldDB" id="A0AAE1ERS2"/>
<comment type="caution">
    <text evidence="7">The sequence shown here is derived from an EMBL/GenBank/DDBJ whole genome shotgun (WGS) entry which is preliminary data.</text>
</comment>
<name>A0AAE1ERS2_PETCI</name>
<evidence type="ECO:0000256" key="6">
    <source>
        <dbReference type="RuleBase" id="RU363126"/>
    </source>
</evidence>
<dbReference type="EMBL" id="JAWQEG010004798">
    <property type="protein sequence ID" value="KAK3860177.1"/>
    <property type="molecule type" value="Genomic_DNA"/>
</dbReference>
<keyword evidence="6" id="KW-1003">Cell membrane</keyword>
<feature type="non-terminal residue" evidence="7">
    <location>
        <position position="60"/>
    </location>
</feature>
<keyword evidence="2 6" id="KW-0812">Transmembrane</keyword>
<dbReference type="InterPro" id="IPR021134">
    <property type="entry name" value="Bestrophin-like"/>
</dbReference>
<evidence type="ECO:0000313" key="7">
    <source>
        <dbReference type="EMBL" id="KAK3860177.1"/>
    </source>
</evidence>
<reference evidence="7" key="1">
    <citation type="submission" date="2023-10" db="EMBL/GenBank/DDBJ databases">
        <title>Genome assemblies of two species of porcelain crab, Petrolisthes cinctipes and Petrolisthes manimaculis (Anomura: Porcellanidae).</title>
        <authorList>
            <person name="Angst P."/>
        </authorList>
    </citation>
    <scope>NUCLEOTIDE SEQUENCE</scope>
    <source>
        <strain evidence="7">PB745_01</strain>
        <tissue evidence="7">Gill</tissue>
    </source>
</reference>
<organism evidence="7 8">
    <name type="scientific">Petrolisthes cinctipes</name>
    <name type="common">Flat porcelain crab</name>
    <dbReference type="NCBI Taxonomy" id="88211"/>
    <lineage>
        <taxon>Eukaryota</taxon>
        <taxon>Metazoa</taxon>
        <taxon>Ecdysozoa</taxon>
        <taxon>Arthropoda</taxon>
        <taxon>Crustacea</taxon>
        <taxon>Multicrustacea</taxon>
        <taxon>Malacostraca</taxon>
        <taxon>Eumalacostraca</taxon>
        <taxon>Eucarida</taxon>
        <taxon>Decapoda</taxon>
        <taxon>Pleocyemata</taxon>
        <taxon>Anomura</taxon>
        <taxon>Galatheoidea</taxon>
        <taxon>Porcellanidae</taxon>
        <taxon>Petrolisthes</taxon>
    </lineage>
</organism>
<keyword evidence="4 6" id="KW-0472">Membrane</keyword>